<evidence type="ECO:0000313" key="3">
    <source>
        <dbReference type="Proteomes" id="UP000228380"/>
    </source>
</evidence>
<dbReference type="KEGG" id="pda:120106712"/>
<gene>
    <name evidence="4" type="primary">LOC120106712</name>
</gene>
<name>A0A8B8ZVY3_PHODC</name>
<dbReference type="Pfam" id="PF03108">
    <property type="entry name" value="DBD_Tnp_Mut"/>
    <property type="match status" value="1"/>
</dbReference>
<feature type="domain" description="MULE transposase" evidence="2">
    <location>
        <begin position="252"/>
        <end position="350"/>
    </location>
</feature>
<dbReference type="Pfam" id="PF10551">
    <property type="entry name" value="MULE"/>
    <property type="match status" value="1"/>
</dbReference>
<dbReference type="InterPro" id="IPR018289">
    <property type="entry name" value="MULE_transposase_dom"/>
</dbReference>
<dbReference type="GeneID" id="120106712"/>
<dbReference type="OrthoDB" id="668975at2759"/>
<feature type="domain" description="Transposase MuDR plant" evidence="1">
    <location>
        <begin position="115"/>
        <end position="167"/>
    </location>
</feature>
<accession>A0A8B8ZVY3</accession>
<dbReference type="AlphaFoldDB" id="A0A8B8ZVY3"/>
<dbReference type="RefSeq" id="XP_038975678.1">
    <property type="nucleotide sequence ID" value="XM_039119750.1"/>
</dbReference>
<evidence type="ECO:0000313" key="4">
    <source>
        <dbReference type="RefSeq" id="XP_038975678.1"/>
    </source>
</evidence>
<keyword evidence="3" id="KW-1185">Reference proteome</keyword>
<sequence>MVEVKYFIPNKSRMLVSLLGDKDVRNMHQIHVNLNALVIELVVSHIPCLIEAADVVIDMRDSGPSQNVECSRRSKIFSKGSLSNFGQVVEKTRAAIEEQPSQRNSLDAWKTSIEGVGQKFNDVETLRDTIRNFCIANCRDFVFVKNDRLRLTVEYAYEGCEWPIDIVKDIHREYSVELPYHQAWHGKEVAMKDLYGHRSKSYDRIYWYCDAILETNPDSIAEYETIEGRFKRLFISFHASVVGFIRGCRPLIFMDGTFIKHKDGGVILGATSKDANDDMFPIAYGVVDTEIDDNWDWFCRNLKDAIYSCIEWRSKQITFMTDRHQGIIKSVPKYFSGSYHSYCFRHVKDNFKNQVLVHYCASERKRLLDLLNAARTELFPK</sequence>
<reference evidence="4" key="1">
    <citation type="submission" date="2025-08" db="UniProtKB">
        <authorList>
            <consortium name="RefSeq"/>
        </authorList>
    </citation>
    <scope>IDENTIFICATION</scope>
    <source>
        <tissue evidence="4">Young leaves</tissue>
    </source>
</reference>
<dbReference type="Proteomes" id="UP000228380">
    <property type="component" value="Unplaced"/>
</dbReference>
<dbReference type="PANTHER" id="PTHR31973:SF166">
    <property type="entry name" value="OS10G0104700 PROTEIN"/>
    <property type="match status" value="1"/>
</dbReference>
<dbReference type="PANTHER" id="PTHR31973">
    <property type="entry name" value="POLYPROTEIN, PUTATIVE-RELATED"/>
    <property type="match status" value="1"/>
</dbReference>
<evidence type="ECO:0000259" key="1">
    <source>
        <dbReference type="Pfam" id="PF03108"/>
    </source>
</evidence>
<dbReference type="InterPro" id="IPR004332">
    <property type="entry name" value="Transposase_MuDR"/>
</dbReference>
<proteinExistence type="predicted"/>
<organism evidence="3 4">
    <name type="scientific">Phoenix dactylifera</name>
    <name type="common">Date palm</name>
    <dbReference type="NCBI Taxonomy" id="42345"/>
    <lineage>
        <taxon>Eukaryota</taxon>
        <taxon>Viridiplantae</taxon>
        <taxon>Streptophyta</taxon>
        <taxon>Embryophyta</taxon>
        <taxon>Tracheophyta</taxon>
        <taxon>Spermatophyta</taxon>
        <taxon>Magnoliopsida</taxon>
        <taxon>Liliopsida</taxon>
        <taxon>Arecaceae</taxon>
        <taxon>Coryphoideae</taxon>
        <taxon>Phoeniceae</taxon>
        <taxon>Phoenix</taxon>
    </lineage>
</organism>
<evidence type="ECO:0000259" key="2">
    <source>
        <dbReference type="Pfam" id="PF10551"/>
    </source>
</evidence>
<protein>
    <submittedName>
        <fullName evidence="4">Uncharacterized protein LOC120106712</fullName>
    </submittedName>
</protein>